<organism evidence="6 7">
    <name type="scientific">Glutamicibacter soli</name>
    <dbReference type="NCBI Taxonomy" id="453836"/>
    <lineage>
        <taxon>Bacteria</taxon>
        <taxon>Bacillati</taxon>
        <taxon>Actinomycetota</taxon>
        <taxon>Actinomycetes</taxon>
        <taxon>Micrococcales</taxon>
        <taxon>Micrococcaceae</taxon>
        <taxon>Glutamicibacter</taxon>
    </lineage>
</organism>
<feature type="domain" description="Glycosyltransferase 2-like" evidence="5">
    <location>
        <begin position="10"/>
        <end position="142"/>
    </location>
</feature>
<evidence type="ECO:0000256" key="1">
    <source>
        <dbReference type="ARBA" id="ARBA00004776"/>
    </source>
</evidence>
<evidence type="ECO:0000256" key="2">
    <source>
        <dbReference type="ARBA" id="ARBA00006739"/>
    </source>
</evidence>
<dbReference type="EMBL" id="POAF01000007">
    <property type="protein sequence ID" value="RBL99638.1"/>
    <property type="molecule type" value="Genomic_DNA"/>
</dbReference>
<evidence type="ECO:0000313" key="7">
    <source>
        <dbReference type="Proteomes" id="UP000252167"/>
    </source>
</evidence>
<dbReference type="AlphaFoldDB" id="A0A365YAP2"/>
<reference evidence="6 7" key="1">
    <citation type="submission" date="2018-01" db="EMBL/GenBank/DDBJ databases">
        <title>Glutamicibacter soli strain NHPC-3 Whole genome sequence and assembly.</title>
        <authorList>
            <person name="Choudhury P."/>
            <person name="Gupta D."/>
            <person name="Sengupta K."/>
            <person name="Jawed A."/>
            <person name="Sultana N."/>
            <person name="Saha P."/>
        </authorList>
    </citation>
    <scope>NUCLEOTIDE SEQUENCE [LARGE SCALE GENOMIC DNA]</scope>
    <source>
        <strain evidence="6 7">NHPC-3</strain>
    </source>
</reference>
<name>A0A365YAP2_9MICC</name>
<accession>A0A365YAP2</accession>
<comment type="similarity">
    <text evidence="2">Belongs to the glycosyltransferase 2 family.</text>
</comment>
<dbReference type="InterPro" id="IPR029044">
    <property type="entry name" value="Nucleotide-diphossugar_trans"/>
</dbReference>
<evidence type="ECO:0000313" key="6">
    <source>
        <dbReference type="EMBL" id="RBL99638.1"/>
    </source>
</evidence>
<keyword evidence="4 6" id="KW-0808">Transferase</keyword>
<keyword evidence="7" id="KW-1185">Reference proteome</keyword>
<comment type="pathway">
    <text evidence="1">Cell wall biogenesis; cell wall polysaccharide biosynthesis.</text>
</comment>
<dbReference type="InterPro" id="IPR001173">
    <property type="entry name" value="Glyco_trans_2-like"/>
</dbReference>
<dbReference type="RefSeq" id="WP_113607795.1">
    <property type="nucleotide sequence ID" value="NZ_POAF01000007.1"/>
</dbReference>
<dbReference type="Proteomes" id="UP000252167">
    <property type="component" value="Unassembled WGS sequence"/>
</dbReference>
<dbReference type="CDD" id="cd00761">
    <property type="entry name" value="Glyco_tranf_GTA_type"/>
    <property type="match status" value="1"/>
</dbReference>
<evidence type="ECO:0000256" key="4">
    <source>
        <dbReference type="ARBA" id="ARBA00022679"/>
    </source>
</evidence>
<dbReference type="PANTHER" id="PTHR43179">
    <property type="entry name" value="RHAMNOSYLTRANSFERASE WBBL"/>
    <property type="match status" value="1"/>
</dbReference>
<proteinExistence type="inferred from homology"/>
<comment type="caution">
    <text evidence="6">The sequence shown here is derived from an EMBL/GenBank/DDBJ whole genome shotgun (WGS) entry which is preliminary data.</text>
</comment>
<protein>
    <submittedName>
        <fullName evidence="6">Glycosyl transferase family 2</fullName>
    </submittedName>
</protein>
<evidence type="ECO:0000259" key="5">
    <source>
        <dbReference type="Pfam" id="PF00535"/>
    </source>
</evidence>
<evidence type="ECO:0000256" key="3">
    <source>
        <dbReference type="ARBA" id="ARBA00022676"/>
    </source>
</evidence>
<dbReference type="GO" id="GO:0016757">
    <property type="term" value="F:glycosyltransferase activity"/>
    <property type="evidence" value="ECO:0007669"/>
    <property type="project" value="UniProtKB-KW"/>
</dbReference>
<dbReference type="SUPFAM" id="SSF53448">
    <property type="entry name" value="Nucleotide-diphospho-sugar transferases"/>
    <property type="match status" value="1"/>
</dbReference>
<keyword evidence="3" id="KW-0328">Glycosyltransferase</keyword>
<gene>
    <name evidence="6" type="ORF">C1H84_14585</name>
</gene>
<dbReference type="PANTHER" id="PTHR43179:SF12">
    <property type="entry name" value="GALACTOFURANOSYLTRANSFERASE GLFT2"/>
    <property type="match status" value="1"/>
</dbReference>
<dbReference type="Gene3D" id="3.90.550.10">
    <property type="entry name" value="Spore Coat Polysaccharide Biosynthesis Protein SpsA, Chain A"/>
    <property type="match status" value="1"/>
</dbReference>
<sequence>MSGVRLDAAIAVLTYHRPDRLPLTIHALLEQIKGLPKDLSSKLRVHIRVIDNAEQPEAQDIVGLDPARITYHHEPRPGISSARNRALDESAADRLLLFVDDDIIPQPRWLELLLSLWLKERCQAVSGHVLPELPATAEPWVAAGRYFNRPERATGSTVPAAASNNLLLDLDFLRRHNLRFSLELGQIGGEDSLLTRQLVACGGRILWCNEAKAVDPVPADRATKRWVRQRSFRVGSSEALVAQFLDHSPGHLRSRAVFLAGGLARMVFGTVRSLAGKLASDLPKEARGARTVYRGAGQLVGACGYAYQEYGRGKKSIRKVNRPAVLEHAR</sequence>
<dbReference type="Pfam" id="PF00535">
    <property type="entry name" value="Glycos_transf_2"/>
    <property type="match status" value="1"/>
</dbReference>